<evidence type="ECO:0000256" key="1">
    <source>
        <dbReference type="SAM" id="MobiDB-lite"/>
    </source>
</evidence>
<proteinExistence type="predicted"/>
<dbReference type="AlphaFoldDB" id="A0A0S3R0H1"/>
<dbReference type="EMBL" id="AP015034">
    <property type="protein sequence ID" value="BAT74047.1"/>
    <property type="molecule type" value="Genomic_DNA"/>
</dbReference>
<feature type="non-terminal residue" evidence="2">
    <location>
        <position position="1"/>
    </location>
</feature>
<feature type="compositionally biased region" description="Basic and acidic residues" evidence="1">
    <location>
        <begin position="1"/>
        <end position="10"/>
    </location>
</feature>
<keyword evidence="3" id="KW-1185">Reference proteome</keyword>
<feature type="compositionally biased region" description="Polar residues" evidence="1">
    <location>
        <begin position="11"/>
        <end position="20"/>
    </location>
</feature>
<feature type="region of interest" description="Disordered" evidence="1">
    <location>
        <begin position="1"/>
        <end position="20"/>
    </location>
</feature>
<organism evidence="2 3">
    <name type="scientific">Vigna angularis var. angularis</name>
    <dbReference type="NCBI Taxonomy" id="157739"/>
    <lineage>
        <taxon>Eukaryota</taxon>
        <taxon>Viridiplantae</taxon>
        <taxon>Streptophyta</taxon>
        <taxon>Embryophyta</taxon>
        <taxon>Tracheophyta</taxon>
        <taxon>Spermatophyta</taxon>
        <taxon>Magnoliopsida</taxon>
        <taxon>eudicotyledons</taxon>
        <taxon>Gunneridae</taxon>
        <taxon>Pentapetalae</taxon>
        <taxon>rosids</taxon>
        <taxon>fabids</taxon>
        <taxon>Fabales</taxon>
        <taxon>Fabaceae</taxon>
        <taxon>Papilionoideae</taxon>
        <taxon>50 kb inversion clade</taxon>
        <taxon>NPAAA clade</taxon>
        <taxon>indigoferoid/millettioid clade</taxon>
        <taxon>Phaseoleae</taxon>
        <taxon>Vigna</taxon>
    </lineage>
</organism>
<reference evidence="2 3" key="1">
    <citation type="journal article" date="2015" name="Sci. Rep.">
        <title>The power of single molecule real-time sequencing technology in the de novo assembly of a eukaryotic genome.</title>
        <authorList>
            <person name="Sakai H."/>
            <person name="Naito K."/>
            <person name="Ogiso-Tanaka E."/>
            <person name="Takahashi Y."/>
            <person name="Iseki K."/>
            <person name="Muto C."/>
            <person name="Satou K."/>
            <person name="Teruya K."/>
            <person name="Shiroma A."/>
            <person name="Shimoji M."/>
            <person name="Hirano T."/>
            <person name="Itoh T."/>
            <person name="Kaga A."/>
            <person name="Tomooka N."/>
        </authorList>
    </citation>
    <scope>NUCLEOTIDE SEQUENCE [LARGE SCALE GENOMIC DNA]</scope>
    <source>
        <strain evidence="3">cv. Shumari</strain>
    </source>
</reference>
<evidence type="ECO:0000313" key="3">
    <source>
        <dbReference type="Proteomes" id="UP000291084"/>
    </source>
</evidence>
<name>A0A0S3R0H1_PHAAN</name>
<dbReference type="Proteomes" id="UP000291084">
    <property type="component" value="Chromosome 1"/>
</dbReference>
<evidence type="ECO:0000313" key="2">
    <source>
        <dbReference type="EMBL" id="BAT74047.1"/>
    </source>
</evidence>
<sequence length="76" mass="8853">ETKEKKKKEGSNPNQASRTPFSSFFEPLVLQSRTTFFCSPFDPFQLLKITSNQFDLSLRCIFSKLLFAFSLHHHEP</sequence>
<accession>A0A0S3R0H1</accession>
<gene>
    <name evidence="2" type="primary">Vigan.01G163400</name>
    <name evidence="2" type="ORF">VIGAN_01163400</name>
</gene>
<protein>
    <submittedName>
        <fullName evidence="2">Uncharacterized protein</fullName>
    </submittedName>
</protein>